<feature type="region of interest" description="Disordered" evidence="1">
    <location>
        <begin position="23"/>
        <end position="88"/>
    </location>
</feature>
<protein>
    <submittedName>
        <fullName evidence="2">Uncharacterized protein</fullName>
    </submittedName>
</protein>
<dbReference type="EMBL" id="JACRSR010000001">
    <property type="protein sequence ID" value="MBC8530328.1"/>
    <property type="molecule type" value="Genomic_DNA"/>
</dbReference>
<dbReference type="RefSeq" id="WP_249314225.1">
    <property type="nucleotide sequence ID" value="NZ_JACRSR010000001.1"/>
</dbReference>
<keyword evidence="3" id="KW-1185">Reference proteome</keyword>
<comment type="caution">
    <text evidence="2">The sequence shown here is derived from an EMBL/GenBank/DDBJ whole genome shotgun (WGS) entry which is preliminary data.</text>
</comment>
<feature type="compositionally biased region" description="Basic and acidic residues" evidence="1">
    <location>
        <begin position="29"/>
        <end position="39"/>
    </location>
</feature>
<dbReference type="Proteomes" id="UP000623172">
    <property type="component" value="Unassembled WGS sequence"/>
</dbReference>
<evidence type="ECO:0000256" key="1">
    <source>
        <dbReference type="SAM" id="MobiDB-lite"/>
    </source>
</evidence>
<dbReference type="AlphaFoldDB" id="A0A926HNM9"/>
<sequence length="233" mass="25601">MDDIGSLVVFAIIAIVGLVSSANKKAAKKAQEAQKEAQKRPVRRPANPYPPKAANAKPNPYPPMGPRPVDMGGSLSPDDPVMMPDDEHLGRVPTGTMGGSMPASVPQGPGTIPQAAATIPQQPMRHRMASAEEQRREYKRAEILETMKNAGETEGTSKDAQVELKRRLAAKHRREEALKTQTAAVSSKVEQKVESALRQRRSLTDWDTEDLRRAVVWSEILGEPRSRRMGRRA</sequence>
<accession>A0A926HNM9</accession>
<proteinExistence type="predicted"/>
<gene>
    <name evidence="2" type="ORF">H8696_00510</name>
</gene>
<organism evidence="2 3">
    <name type="scientific">Gehongia tenuis</name>
    <dbReference type="NCBI Taxonomy" id="2763655"/>
    <lineage>
        <taxon>Bacteria</taxon>
        <taxon>Bacillati</taxon>
        <taxon>Bacillota</taxon>
        <taxon>Clostridia</taxon>
        <taxon>Christensenellales</taxon>
        <taxon>Christensenellaceae</taxon>
        <taxon>Gehongia</taxon>
    </lineage>
</organism>
<name>A0A926HNM9_9FIRM</name>
<evidence type="ECO:0000313" key="2">
    <source>
        <dbReference type="EMBL" id="MBC8530328.1"/>
    </source>
</evidence>
<reference evidence="2" key="1">
    <citation type="submission" date="2020-08" db="EMBL/GenBank/DDBJ databases">
        <title>Genome public.</title>
        <authorList>
            <person name="Liu C."/>
            <person name="Sun Q."/>
        </authorList>
    </citation>
    <scope>NUCLEOTIDE SEQUENCE</scope>
    <source>
        <strain evidence="2">NSJ-53</strain>
    </source>
</reference>
<evidence type="ECO:0000313" key="3">
    <source>
        <dbReference type="Proteomes" id="UP000623172"/>
    </source>
</evidence>